<dbReference type="EMBL" id="LCHM01000022">
    <property type="protein sequence ID" value="KKT37612.1"/>
    <property type="molecule type" value="Genomic_DNA"/>
</dbReference>
<proteinExistence type="predicted"/>
<evidence type="ECO:0000313" key="2">
    <source>
        <dbReference type="Proteomes" id="UP000034617"/>
    </source>
</evidence>
<dbReference type="InterPro" id="IPR043519">
    <property type="entry name" value="NT_sf"/>
</dbReference>
<comment type="caution">
    <text evidence="1">The sequence shown here is derived from an EMBL/GenBank/DDBJ whole genome shotgun (WGS) entry which is preliminary data.</text>
</comment>
<dbReference type="Proteomes" id="UP000034617">
    <property type="component" value="Unassembled WGS sequence"/>
</dbReference>
<dbReference type="Gene3D" id="3.30.460.10">
    <property type="entry name" value="Beta Polymerase, domain 2"/>
    <property type="match status" value="1"/>
</dbReference>
<organism evidence="1 2">
    <name type="scientific">Candidatus Gottesmanbacteria bacterium GW2011_GWB1_44_11c</name>
    <dbReference type="NCBI Taxonomy" id="1618447"/>
    <lineage>
        <taxon>Bacteria</taxon>
        <taxon>Candidatus Gottesmaniibacteriota</taxon>
    </lineage>
</organism>
<accession>A0A0G1J0K8</accession>
<protein>
    <submittedName>
        <fullName evidence="1">Polymerase beta domain protein region protein</fullName>
    </submittedName>
</protein>
<dbReference type="AlphaFoldDB" id="A0A0G1J0K8"/>
<feature type="non-terminal residue" evidence="1">
    <location>
        <position position="1"/>
    </location>
</feature>
<sequence length="48" mass="5502">FTHPLGLFRFVELENHLSQLLGKPVDLVTKNALKPIIKDQILQETIYA</sequence>
<gene>
    <name evidence="1" type="ORF">UW22_C0022G0017</name>
</gene>
<name>A0A0G1J0K8_9BACT</name>
<evidence type="ECO:0000313" key="1">
    <source>
        <dbReference type="EMBL" id="KKT37612.1"/>
    </source>
</evidence>
<reference evidence="1 2" key="1">
    <citation type="journal article" date="2015" name="Nature">
        <title>rRNA introns, odd ribosomes, and small enigmatic genomes across a large radiation of phyla.</title>
        <authorList>
            <person name="Brown C.T."/>
            <person name="Hug L.A."/>
            <person name="Thomas B.C."/>
            <person name="Sharon I."/>
            <person name="Castelle C.J."/>
            <person name="Singh A."/>
            <person name="Wilkins M.J."/>
            <person name="Williams K.H."/>
            <person name="Banfield J.F."/>
        </authorList>
    </citation>
    <scope>NUCLEOTIDE SEQUENCE [LARGE SCALE GENOMIC DNA]</scope>
</reference>